<dbReference type="SUPFAM" id="SSF53254">
    <property type="entry name" value="Phosphoglycerate mutase-like"/>
    <property type="match status" value="1"/>
</dbReference>
<dbReference type="Gene3D" id="3.40.50.1240">
    <property type="entry name" value="Phosphoglycerate mutase-like"/>
    <property type="match status" value="1"/>
</dbReference>
<gene>
    <name evidence="1" type="ORF">UW44_C0014G0011</name>
</gene>
<protein>
    <submittedName>
        <fullName evidence="1">Phosphoglycerate mutase</fullName>
    </submittedName>
</protein>
<name>A0A0G1KTJ9_9BACT</name>
<dbReference type="GO" id="GO:0016791">
    <property type="term" value="F:phosphatase activity"/>
    <property type="evidence" value="ECO:0007669"/>
    <property type="project" value="TreeGrafter"/>
</dbReference>
<dbReference type="Proteomes" id="UP000034006">
    <property type="component" value="Unassembled WGS sequence"/>
</dbReference>
<dbReference type="SMART" id="SM00855">
    <property type="entry name" value="PGAM"/>
    <property type="match status" value="1"/>
</dbReference>
<dbReference type="STRING" id="1618387.UW44_C0014G0011"/>
<evidence type="ECO:0000313" key="1">
    <source>
        <dbReference type="EMBL" id="KKT51219.1"/>
    </source>
</evidence>
<accession>A0A0G1KTJ9</accession>
<dbReference type="InterPro" id="IPR029033">
    <property type="entry name" value="His_PPase_superfam"/>
</dbReference>
<dbReference type="EMBL" id="LCIH01000014">
    <property type="protein sequence ID" value="KKT51219.1"/>
    <property type="molecule type" value="Genomic_DNA"/>
</dbReference>
<dbReference type="AlphaFoldDB" id="A0A0G1KTJ9"/>
<dbReference type="Pfam" id="PF00300">
    <property type="entry name" value="His_Phos_1"/>
    <property type="match status" value="1"/>
</dbReference>
<reference evidence="1 2" key="1">
    <citation type="journal article" date="2015" name="Nature">
        <title>rRNA introns, odd ribosomes, and small enigmatic genomes across a large radiation of phyla.</title>
        <authorList>
            <person name="Brown C.T."/>
            <person name="Hug L.A."/>
            <person name="Thomas B.C."/>
            <person name="Sharon I."/>
            <person name="Castelle C.J."/>
            <person name="Singh A."/>
            <person name="Wilkins M.J."/>
            <person name="Williams K.H."/>
            <person name="Banfield J.F."/>
        </authorList>
    </citation>
    <scope>NUCLEOTIDE SEQUENCE [LARGE SCALE GENOMIC DNA]</scope>
</reference>
<comment type="caution">
    <text evidence="1">The sequence shown here is derived from an EMBL/GenBank/DDBJ whole genome shotgun (WGS) entry which is preliminary data.</text>
</comment>
<dbReference type="CDD" id="cd07067">
    <property type="entry name" value="HP_PGM_like"/>
    <property type="match status" value="1"/>
</dbReference>
<sequence length="211" mass="23998">MLTAQITDLFLLRHGVDSTASYRRHRLEAELSSHGRYQAYHQARKLNDLGVNVLLSSPLARAENTAKVISKDIKLPFIVVNDLREIDLPEDVYGAKRNGPENLRYKKAWIDALSAHDGSWKLDDQGESTVELLVREDKVIQMILERYRGKKVAIVSHGVFLAFFMSRLFLGKQASISAVFDLARSHYLRHGGIAHIRGHEGAWQLIHFDRS</sequence>
<evidence type="ECO:0000313" key="2">
    <source>
        <dbReference type="Proteomes" id="UP000034006"/>
    </source>
</evidence>
<organism evidence="1 2">
    <name type="scientific">Candidatus Collierbacteria bacterium GW2011_GWB2_44_22</name>
    <dbReference type="NCBI Taxonomy" id="1618387"/>
    <lineage>
        <taxon>Bacteria</taxon>
        <taxon>Candidatus Collieribacteriota</taxon>
    </lineage>
</organism>
<dbReference type="PANTHER" id="PTHR48100">
    <property type="entry name" value="BROAD-SPECIFICITY PHOSPHATASE YOR283W-RELATED"/>
    <property type="match status" value="1"/>
</dbReference>
<dbReference type="InterPro" id="IPR050275">
    <property type="entry name" value="PGM_Phosphatase"/>
</dbReference>
<dbReference type="InterPro" id="IPR013078">
    <property type="entry name" value="His_Pase_superF_clade-1"/>
</dbReference>
<proteinExistence type="predicted"/>